<dbReference type="Gene3D" id="3.40.50.720">
    <property type="entry name" value="NAD(P)-binding Rossmann-like Domain"/>
    <property type="match status" value="1"/>
</dbReference>
<dbReference type="OrthoDB" id="191139at2759"/>
<comment type="similarity">
    <text evidence="1 2">Belongs to the short-chain dehydrogenases/reductases (SDR) family.</text>
</comment>
<dbReference type="RefSeq" id="XP_040730469.1">
    <property type="nucleotide sequence ID" value="XM_040874057.1"/>
</dbReference>
<dbReference type="GO" id="GO:0005737">
    <property type="term" value="C:cytoplasm"/>
    <property type="evidence" value="ECO:0007669"/>
    <property type="project" value="TreeGrafter"/>
</dbReference>
<comment type="caution">
    <text evidence="3">The sequence shown here is derived from an EMBL/GenBank/DDBJ whole genome shotgun (WGS) entry which is preliminary data.</text>
</comment>
<reference evidence="3 4" key="1">
    <citation type="journal article" date="2017" name="Biotechnol. Biofuels">
        <title>Differential beta-glucosidase expression as a function of carbon source availability in Talaromyces amestolkiae: a genomic and proteomic approach.</title>
        <authorList>
            <person name="de Eugenio L.I."/>
            <person name="Mendez-Liter J.A."/>
            <person name="Nieto-Dominguez M."/>
            <person name="Alonso L."/>
            <person name="Gil-Munoz J."/>
            <person name="Barriuso J."/>
            <person name="Prieto A."/>
            <person name="Martinez M.J."/>
        </authorList>
    </citation>
    <scope>NUCLEOTIDE SEQUENCE [LARGE SCALE GENOMIC DNA]</scope>
    <source>
        <strain evidence="3 4">CIB</strain>
    </source>
</reference>
<dbReference type="STRING" id="1196081.A0A364KQX4"/>
<sequence length="260" mass="27676">MDTQKIILVTGANRGLGYCIVSVAAARHPSAHFILACRSVEAGNKAVDELKKSGITASLEVLKLDVTKDDEIVAAVDAVTAKHGRLDVLVNNAGISRFSQDSSLPALRAAYTDMLSVNVSSVACVSAGFRPLLAQSTQPKVINITSGLGSITNCLTKKMHRLPPYGTSKVAVNGLTAHLQTVENDRVTDVGIFGDGGPKVNYYSAAPGFLKTAFTRFNERGKDPYAGAEVIVQLIQGGPGEYPGGTQWEFEQGKMQRVPW</sequence>
<dbReference type="InterPro" id="IPR002347">
    <property type="entry name" value="SDR_fam"/>
</dbReference>
<dbReference type="EMBL" id="MIKG01000002">
    <property type="protein sequence ID" value="RAO65952.1"/>
    <property type="molecule type" value="Genomic_DNA"/>
</dbReference>
<dbReference type="GeneID" id="63791181"/>
<evidence type="ECO:0000256" key="2">
    <source>
        <dbReference type="RuleBase" id="RU000363"/>
    </source>
</evidence>
<dbReference type="SUPFAM" id="SSF51735">
    <property type="entry name" value="NAD(P)-binding Rossmann-fold domains"/>
    <property type="match status" value="1"/>
</dbReference>
<dbReference type="PANTHER" id="PTHR43544">
    <property type="entry name" value="SHORT-CHAIN DEHYDROGENASE/REDUCTASE"/>
    <property type="match status" value="1"/>
</dbReference>
<evidence type="ECO:0000256" key="1">
    <source>
        <dbReference type="ARBA" id="ARBA00006484"/>
    </source>
</evidence>
<evidence type="ECO:0000313" key="4">
    <source>
        <dbReference type="Proteomes" id="UP000249363"/>
    </source>
</evidence>
<dbReference type="GO" id="GO:0016491">
    <property type="term" value="F:oxidoreductase activity"/>
    <property type="evidence" value="ECO:0007669"/>
    <property type="project" value="TreeGrafter"/>
</dbReference>
<dbReference type="PRINTS" id="PR00081">
    <property type="entry name" value="GDHRDH"/>
</dbReference>
<protein>
    <submittedName>
        <fullName evidence="3">Uncharacterized protein</fullName>
    </submittedName>
</protein>
<dbReference type="Pfam" id="PF00106">
    <property type="entry name" value="adh_short"/>
    <property type="match status" value="1"/>
</dbReference>
<accession>A0A364KQX4</accession>
<keyword evidence="4" id="KW-1185">Reference proteome</keyword>
<proteinExistence type="inferred from homology"/>
<dbReference type="InterPro" id="IPR036291">
    <property type="entry name" value="NAD(P)-bd_dom_sf"/>
</dbReference>
<name>A0A364KQX4_TALAM</name>
<dbReference type="PRINTS" id="PR00080">
    <property type="entry name" value="SDRFAMILY"/>
</dbReference>
<dbReference type="PANTHER" id="PTHR43544:SF32">
    <property type="entry name" value="CHAIN DEHYDROGENASE, PUTATIVE (AFU_ORTHOLOGUE AFUA_5G01530)-RELATED"/>
    <property type="match status" value="1"/>
</dbReference>
<dbReference type="AlphaFoldDB" id="A0A364KQX4"/>
<evidence type="ECO:0000313" key="3">
    <source>
        <dbReference type="EMBL" id="RAO65952.1"/>
    </source>
</evidence>
<dbReference type="Proteomes" id="UP000249363">
    <property type="component" value="Unassembled WGS sequence"/>
</dbReference>
<dbReference type="InterPro" id="IPR051468">
    <property type="entry name" value="Fungal_SecMetab_SDRs"/>
</dbReference>
<dbReference type="GO" id="GO:0019748">
    <property type="term" value="P:secondary metabolic process"/>
    <property type="evidence" value="ECO:0007669"/>
    <property type="project" value="TreeGrafter"/>
</dbReference>
<organism evidence="3 4">
    <name type="scientific">Talaromyces amestolkiae</name>
    <dbReference type="NCBI Taxonomy" id="1196081"/>
    <lineage>
        <taxon>Eukaryota</taxon>
        <taxon>Fungi</taxon>
        <taxon>Dikarya</taxon>
        <taxon>Ascomycota</taxon>
        <taxon>Pezizomycotina</taxon>
        <taxon>Eurotiomycetes</taxon>
        <taxon>Eurotiomycetidae</taxon>
        <taxon>Eurotiales</taxon>
        <taxon>Trichocomaceae</taxon>
        <taxon>Talaromyces</taxon>
        <taxon>Talaromyces sect. Talaromyces</taxon>
    </lineage>
</organism>
<gene>
    <name evidence="3" type="ORF">BHQ10_001964</name>
</gene>